<dbReference type="OrthoDB" id="5384804at2759"/>
<feature type="domain" description="F-box" evidence="1">
    <location>
        <begin position="7"/>
        <end position="58"/>
    </location>
</feature>
<dbReference type="EMBL" id="JAEVHI010000003">
    <property type="protein sequence ID" value="KAG5296473.1"/>
    <property type="molecule type" value="Genomic_DNA"/>
</dbReference>
<proteinExistence type="predicted"/>
<organism evidence="2 3">
    <name type="scientific">Ajellomyces capsulatus</name>
    <name type="common">Darling's disease fungus</name>
    <name type="synonym">Histoplasma capsulatum</name>
    <dbReference type="NCBI Taxonomy" id="5037"/>
    <lineage>
        <taxon>Eukaryota</taxon>
        <taxon>Fungi</taxon>
        <taxon>Dikarya</taxon>
        <taxon>Ascomycota</taxon>
        <taxon>Pezizomycotina</taxon>
        <taxon>Eurotiomycetes</taxon>
        <taxon>Eurotiomycetidae</taxon>
        <taxon>Onygenales</taxon>
        <taxon>Ajellomycetaceae</taxon>
        <taxon>Histoplasma</taxon>
    </lineage>
</organism>
<sequence>MYLNLTMSLILDLPGELLLLIFENLNDLDDVLHLGRACKQLYSCLDGGQNRLRIYKSVIACAAHHQYDIQLCYLIEVNQRYTSNYLTFQEEPPTSCRPTGQSLSKSFQVLTSDLQDEFVWSISTRWQGLQLLRDLYRHPAIQSAYFCSSLHYRDDFLSNQNTEMLQWEGSLPHLEANSPGVSLVPFDARQTQRFHQSLSAQWLAIEALCLWRVSVFQTSQEKLQVFEKILKIWTDNPHREVSETMDILEIFDFVWGFLLRRIFGDVTDLSSWLPPLDLNLSIHFILHDLEESWKWDAFIRFLLPHMRPSNIIELLVLRTWNPSLSWPPDKPNFLRQLGFFDTWDGICLVNDVHFPYDTYIAPSLVENDVLRRLKQYGSSSDIIEVWKVYRDEAWIKDARGKVLSWDEDQGWIIKQIMTALEEIRSG</sequence>
<dbReference type="Pfam" id="PF12937">
    <property type="entry name" value="F-box-like"/>
    <property type="match status" value="1"/>
</dbReference>
<accession>A0A8H7YVQ9</accession>
<comment type="caution">
    <text evidence="2">The sequence shown here is derived from an EMBL/GenBank/DDBJ whole genome shotgun (WGS) entry which is preliminary data.</text>
</comment>
<dbReference type="PROSITE" id="PS50181">
    <property type="entry name" value="FBOX"/>
    <property type="match status" value="1"/>
</dbReference>
<name>A0A8H7YVQ9_AJECA</name>
<gene>
    <name evidence="2" type="ORF">I7I52_07176</name>
</gene>
<evidence type="ECO:0000313" key="3">
    <source>
        <dbReference type="Proteomes" id="UP000670092"/>
    </source>
</evidence>
<protein>
    <recommendedName>
        <fullName evidence="1">F-box domain-containing protein</fullName>
    </recommendedName>
</protein>
<evidence type="ECO:0000259" key="1">
    <source>
        <dbReference type="PROSITE" id="PS50181"/>
    </source>
</evidence>
<dbReference type="Proteomes" id="UP000670092">
    <property type="component" value="Unassembled WGS sequence"/>
</dbReference>
<dbReference type="AlphaFoldDB" id="A0A8H7YVQ9"/>
<reference evidence="2 3" key="1">
    <citation type="submission" date="2021-01" db="EMBL/GenBank/DDBJ databases">
        <title>Chromosome-level genome assembly of a human fungal pathogen reveals clustering of transcriptionally co-regulated genes.</title>
        <authorList>
            <person name="Voorhies M."/>
            <person name="Cohen S."/>
            <person name="Shea T.P."/>
            <person name="Petrus S."/>
            <person name="Munoz J.F."/>
            <person name="Poplawski S."/>
            <person name="Goldman W.E."/>
            <person name="Michael T."/>
            <person name="Cuomo C.A."/>
            <person name="Sil A."/>
            <person name="Beyhan S."/>
        </authorList>
    </citation>
    <scope>NUCLEOTIDE SEQUENCE [LARGE SCALE GENOMIC DNA]</scope>
    <source>
        <strain evidence="2 3">G184AR</strain>
    </source>
</reference>
<dbReference type="VEuPathDB" id="FungiDB:I7I52_07176"/>
<evidence type="ECO:0000313" key="2">
    <source>
        <dbReference type="EMBL" id="KAG5296473.1"/>
    </source>
</evidence>
<dbReference type="InterPro" id="IPR001810">
    <property type="entry name" value="F-box_dom"/>
</dbReference>